<evidence type="ECO:0000313" key="1">
    <source>
        <dbReference type="EMBL" id="SVB26701.1"/>
    </source>
</evidence>
<name>A0A382CM29_9ZZZZ</name>
<protein>
    <submittedName>
        <fullName evidence="1">Uncharacterized protein</fullName>
    </submittedName>
</protein>
<dbReference type="AlphaFoldDB" id="A0A382CM29"/>
<proteinExistence type="predicted"/>
<reference evidence="1" key="1">
    <citation type="submission" date="2018-05" db="EMBL/GenBank/DDBJ databases">
        <authorList>
            <person name="Lanie J.A."/>
            <person name="Ng W.-L."/>
            <person name="Kazmierczak K.M."/>
            <person name="Andrzejewski T.M."/>
            <person name="Davidsen T.M."/>
            <person name="Wayne K.J."/>
            <person name="Tettelin H."/>
            <person name="Glass J.I."/>
            <person name="Rusch D."/>
            <person name="Podicherti R."/>
            <person name="Tsui H.-C.T."/>
            <person name="Winkler M.E."/>
        </authorList>
    </citation>
    <scope>NUCLEOTIDE SEQUENCE</scope>
</reference>
<feature type="non-terminal residue" evidence="1">
    <location>
        <position position="29"/>
    </location>
</feature>
<dbReference type="EMBL" id="UINC01034998">
    <property type="protein sequence ID" value="SVB26701.1"/>
    <property type="molecule type" value="Genomic_DNA"/>
</dbReference>
<accession>A0A382CM29</accession>
<sequence>MQVCFSLSYSTNRQFSEKEILSAKAGIYA</sequence>
<gene>
    <name evidence="1" type="ORF">METZ01_LOCUS179555</name>
</gene>
<organism evidence="1">
    <name type="scientific">marine metagenome</name>
    <dbReference type="NCBI Taxonomy" id="408172"/>
    <lineage>
        <taxon>unclassified sequences</taxon>
        <taxon>metagenomes</taxon>
        <taxon>ecological metagenomes</taxon>
    </lineage>
</organism>